<evidence type="ECO:0000313" key="2">
    <source>
        <dbReference type="EMBL" id="CAG8695659.1"/>
    </source>
</evidence>
<dbReference type="InterPro" id="IPR000626">
    <property type="entry name" value="Ubiquitin-like_dom"/>
</dbReference>
<dbReference type="SUPFAM" id="SSF56399">
    <property type="entry name" value="ADP-ribosylation"/>
    <property type="match status" value="1"/>
</dbReference>
<dbReference type="Gene3D" id="3.90.175.10">
    <property type="entry name" value="Diphtheria Toxin, domain 1"/>
    <property type="match status" value="1"/>
</dbReference>
<evidence type="ECO:0000313" key="3">
    <source>
        <dbReference type="Proteomes" id="UP000789342"/>
    </source>
</evidence>
<dbReference type="PANTHER" id="PTHR36649:SF28">
    <property type="entry name" value="UBIQUITIN-LIKE DOMAIN-CONTAINING PROTEIN"/>
    <property type="match status" value="1"/>
</dbReference>
<name>A0A9N9HLI4_9GLOM</name>
<accession>A0A9N9HLI4</accession>
<sequence>MSNLDLLNAALSAVMTGQKFVSEKGLSNSTVDMHKFHQFNLVGDQIDENFDNFQRPKNGILLRVKTLTGKCIIIEVGTHATINEVKQKIQDKDATSPDQQRLIWNGRQLEDGRTVSDYKIDHGSTLHLVLRLRGGGIIINYLDPDTLDSRYDYDFTNINDNGKKHFRGGIEYRRPCGWKRFALKVVGKYDDGDDRWLGTGHNSWPVSYHGTAKQNARSIADDGYLLSKGRRFTFGRGIYSTPDLNVAEKYAPEFEFEEKKYIMVFQNRVSPSDLVKIESQKTGLGEYWISPRERDVRPYGICIKRK</sequence>
<dbReference type="OrthoDB" id="428577at2759"/>
<dbReference type="PANTHER" id="PTHR36649">
    <property type="entry name" value="UBIQUITIN-LIKE DOMAIN-CONTAINING PROTEIN"/>
    <property type="match status" value="1"/>
</dbReference>
<feature type="domain" description="Ubiquitin-like" evidence="1">
    <location>
        <begin position="60"/>
        <end position="135"/>
    </location>
</feature>
<dbReference type="Gene3D" id="3.10.20.90">
    <property type="entry name" value="Phosphatidylinositol 3-kinase Catalytic Subunit, Chain A, domain 1"/>
    <property type="match status" value="1"/>
</dbReference>
<dbReference type="AlphaFoldDB" id="A0A9N9HLI4"/>
<dbReference type="PRINTS" id="PR00348">
    <property type="entry name" value="UBIQUITIN"/>
</dbReference>
<dbReference type="SMART" id="SM00213">
    <property type="entry name" value="UBQ"/>
    <property type="match status" value="1"/>
</dbReference>
<proteinExistence type="predicted"/>
<protein>
    <submittedName>
        <fullName evidence="2">3809_t:CDS:1</fullName>
    </submittedName>
</protein>
<gene>
    <name evidence="2" type="ORF">AMORRO_LOCUS11838</name>
</gene>
<dbReference type="FunFam" id="3.10.20.90:FF:000160">
    <property type="entry name" value="Polyubiquitin-C"/>
    <property type="match status" value="1"/>
</dbReference>
<comment type="caution">
    <text evidence="2">The sequence shown here is derived from an EMBL/GenBank/DDBJ whole genome shotgun (WGS) entry which is preliminary data.</text>
</comment>
<evidence type="ECO:0000259" key="1">
    <source>
        <dbReference type="PROSITE" id="PS50053"/>
    </source>
</evidence>
<reference evidence="2" key="1">
    <citation type="submission" date="2021-06" db="EMBL/GenBank/DDBJ databases">
        <authorList>
            <person name="Kallberg Y."/>
            <person name="Tangrot J."/>
            <person name="Rosling A."/>
        </authorList>
    </citation>
    <scope>NUCLEOTIDE SEQUENCE</scope>
    <source>
        <strain evidence="2">CL551</strain>
    </source>
</reference>
<keyword evidence="3" id="KW-1185">Reference proteome</keyword>
<dbReference type="Proteomes" id="UP000789342">
    <property type="component" value="Unassembled WGS sequence"/>
</dbReference>
<dbReference type="EMBL" id="CAJVPV010016019">
    <property type="protein sequence ID" value="CAG8695659.1"/>
    <property type="molecule type" value="Genomic_DNA"/>
</dbReference>
<dbReference type="Pfam" id="PF00240">
    <property type="entry name" value="ubiquitin"/>
    <property type="match status" value="1"/>
</dbReference>
<dbReference type="InterPro" id="IPR019956">
    <property type="entry name" value="Ubiquitin_dom"/>
</dbReference>
<dbReference type="InterPro" id="IPR029071">
    <property type="entry name" value="Ubiquitin-like_domsf"/>
</dbReference>
<dbReference type="SUPFAM" id="SSF54236">
    <property type="entry name" value="Ubiquitin-like"/>
    <property type="match status" value="1"/>
</dbReference>
<dbReference type="PROSITE" id="PS50053">
    <property type="entry name" value="UBIQUITIN_2"/>
    <property type="match status" value="1"/>
</dbReference>
<organism evidence="2 3">
    <name type="scientific">Acaulospora morrowiae</name>
    <dbReference type="NCBI Taxonomy" id="94023"/>
    <lineage>
        <taxon>Eukaryota</taxon>
        <taxon>Fungi</taxon>
        <taxon>Fungi incertae sedis</taxon>
        <taxon>Mucoromycota</taxon>
        <taxon>Glomeromycotina</taxon>
        <taxon>Glomeromycetes</taxon>
        <taxon>Diversisporales</taxon>
        <taxon>Acaulosporaceae</taxon>
        <taxon>Acaulospora</taxon>
    </lineage>
</organism>